<gene>
    <name evidence="1" type="ORF">LFW2832_00024</name>
</gene>
<protein>
    <submittedName>
        <fullName evidence="1">Uncharacterized protein</fullName>
    </submittedName>
</protein>
<organism evidence="1 2">
    <name type="scientific">Candidatus Bilamarchaeum dharawalense</name>
    <dbReference type="NCBI Taxonomy" id="2885759"/>
    <lineage>
        <taxon>Archaea</taxon>
        <taxon>Candidatus Micrarchaeota</taxon>
        <taxon>Candidatus Micrarchaeia</taxon>
        <taxon>Candidatus Anstonellales</taxon>
        <taxon>Candidatus Bilamarchaeaceae</taxon>
        <taxon>Candidatus Bilamarchaeum</taxon>
    </lineage>
</organism>
<dbReference type="AlphaFoldDB" id="A0A5E4LRN4"/>
<evidence type="ECO:0000313" key="1">
    <source>
        <dbReference type="EMBL" id="VVC02476.1"/>
    </source>
</evidence>
<comment type="caution">
    <text evidence="1">The sequence shown here is derived from an EMBL/GenBank/DDBJ whole genome shotgun (WGS) entry which is preliminary data.</text>
</comment>
<accession>A0A5E4LRN4</accession>
<dbReference type="EMBL" id="CABMJJ010000001">
    <property type="protein sequence ID" value="VVC02476.1"/>
    <property type="molecule type" value="Genomic_DNA"/>
</dbReference>
<sequence length="86" mass="10117">MDVLYKMIITKIGYAHCSRGSVMCPKCKEAEARTPDFALVKLFSYAETSFPSIEYNNKWYAYEIVERFTDEKEMLEYSNSKSIEIY</sequence>
<proteinExistence type="predicted"/>
<reference evidence="1 2" key="1">
    <citation type="submission" date="2019-08" db="EMBL/GenBank/DDBJ databases">
        <authorList>
            <person name="Vazquez-Campos X."/>
        </authorList>
    </citation>
    <scope>NUCLEOTIDE SEQUENCE [LARGE SCALE GENOMIC DNA]</scope>
    <source>
        <strain evidence="1">LFW-283_2</strain>
    </source>
</reference>
<name>A0A5E4LRN4_9ARCH</name>
<dbReference type="Proteomes" id="UP000789941">
    <property type="component" value="Unassembled WGS sequence"/>
</dbReference>
<evidence type="ECO:0000313" key="2">
    <source>
        <dbReference type="Proteomes" id="UP000789941"/>
    </source>
</evidence>